<evidence type="ECO:0000259" key="7">
    <source>
        <dbReference type="Pfam" id="PF00892"/>
    </source>
</evidence>
<dbReference type="InterPro" id="IPR037185">
    <property type="entry name" value="EmrE-like"/>
</dbReference>
<name>A0A1H8ND38_9RHOB</name>
<organism evidence="8 9">
    <name type="scientific">Salinihabitans flavidus</name>
    <dbReference type="NCBI Taxonomy" id="569882"/>
    <lineage>
        <taxon>Bacteria</taxon>
        <taxon>Pseudomonadati</taxon>
        <taxon>Pseudomonadota</taxon>
        <taxon>Alphaproteobacteria</taxon>
        <taxon>Rhodobacterales</taxon>
        <taxon>Roseobacteraceae</taxon>
        <taxon>Salinihabitans</taxon>
    </lineage>
</organism>
<evidence type="ECO:0000256" key="5">
    <source>
        <dbReference type="ARBA" id="ARBA00023136"/>
    </source>
</evidence>
<dbReference type="RefSeq" id="WP_093115654.1">
    <property type="nucleotide sequence ID" value="NZ_FODS01000003.1"/>
</dbReference>
<dbReference type="STRING" id="569882.SAMN04490248_103118"/>
<evidence type="ECO:0000313" key="9">
    <source>
        <dbReference type="Proteomes" id="UP000198893"/>
    </source>
</evidence>
<evidence type="ECO:0000313" key="8">
    <source>
        <dbReference type="EMBL" id="SEO27462.1"/>
    </source>
</evidence>
<evidence type="ECO:0000256" key="6">
    <source>
        <dbReference type="SAM" id="Phobius"/>
    </source>
</evidence>
<accession>A0A1H8ND38</accession>
<dbReference type="Pfam" id="PF00892">
    <property type="entry name" value="EamA"/>
    <property type="match status" value="2"/>
</dbReference>
<gene>
    <name evidence="8" type="ORF">SAMN04490248_103118</name>
</gene>
<feature type="transmembrane region" description="Helical" evidence="6">
    <location>
        <begin position="213"/>
        <end position="238"/>
    </location>
</feature>
<dbReference type="PANTHER" id="PTHR22911:SF6">
    <property type="entry name" value="SOLUTE CARRIER FAMILY 35 MEMBER G1"/>
    <property type="match status" value="1"/>
</dbReference>
<evidence type="ECO:0000256" key="4">
    <source>
        <dbReference type="ARBA" id="ARBA00022989"/>
    </source>
</evidence>
<dbReference type="AlphaFoldDB" id="A0A1H8ND38"/>
<feature type="transmembrane region" description="Helical" evidence="6">
    <location>
        <begin position="181"/>
        <end position="201"/>
    </location>
</feature>
<feature type="transmembrane region" description="Helical" evidence="6">
    <location>
        <begin position="153"/>
        <end position="169"/>
    </location>
</feature>
<feature type="domain" description="EamA" evidence="7">
    <location>
        <begin position="150"/>
        <end position="281"/>
    </location>
</feature>
<keyword evidence="9" id="KW-1185">Reference proteome</keyword>
<comment type="subcellular location">
    <subcellularLocation>
        <location evidence="1">Membrane</location>
        <topology evidence="1">Multi-pass membrane protein</topology>
    </subcellularLocation>
</comment>
<comment type="similarity">
    <text evidence="2">Belongs to the drug/metabolite transporter (DMT) superfamily. 10 TMS drug/metabolite exporter (DME) (TC 2.A.7.3) family.</text>
</comment>
<dbReference type="SUPFAM" id="SSF103481">
    <property type="entry name" value="Multidrug resistance efflux transporter EmrE"/>
    <property type="match status" value="2"/>
</dbReference>
<feature type="domain" description="EamA" evidence="7">
    <location>
        <begin position="9"/>
        <end position="141"/>
    </location>
</feature>
<feature type="transmembrane region" description="Helical" evidence="6">
    <location>
        <begin position="124"/>
        <end position="141"/>
    </location>
</feature>
<evidence type="ECO:0000256" key="2">
    <source>
        <dbReference type="ARBA" id="ARBA00009853"/>
    </source>
</evidence>
<keyword evidence="4 6" id="KW-1133">Transmembrane helix</keyword>
<evidence type="ECO:0000256" key="3">
    <source>
        <dbReference type="ARBA" id="ARBA00022692"/>
    </source>
</evidence>
<keyword evidence="5 6" id="KW-0472">Membrane</keyword>
<keyword evidence="3 6" id="KW-0812">Transmembrane</keyword>
<sequence length="290" mass="31447">MTPKTDMIKGALWMIGAIASFTSMAIAGREVSFELDTFEIMMYRSFVGLAIMVAVGAMAGRLHEYRTARFRTHVTRNIFHFAGQNFWFYSISVIPLAQVFAIEFTSPLWVVVLSPLVLGERLTPVRALSALIGFAGILIVTRPSVGTFEFGQLTAAFAAIGFAGSALVTRRLTWTDSTICILFYMTLLQSVFGIVCAFADLDVAVPSATAIPWLIVIGLAGLAAHFCITTALTFAPAAVVMPIDFGRLPVIALVGFIFYAETVSPWVLVGAVVIFAGNYLNIRAESRAPR</sequence>
<dbReference type="PANTHER" id="PTHR22911">
    <property type="entry name" value="ACYL-MALONYL CONDENSING ENZYME-RELATED"/>
    <property type="match status" value="1"/>
</dbReference>
<feature type="transmembrane region" description="Helical" evidence="6">
    <location>
        <begin position="250"/>
        <end position="280"/>
    </location>
</feature>
<dbReference type="OrthoDB" id="9810329at2"/>
<dbReference type="Proteomes" id="UP000198893">
    <property type="component" value="Unassembled WGS sequence"/>
</dbReference>
<dbReference type="EMBL" id="FODS01000003">
    <property type="protein sequence ID" value="SEO27462.1"/>
    <property type="molecule type" value="Genomic_DNA"/>
</dbReference>
<proteinExistence type="inferred from homology"/>
<protein>
    <submittedName>
        <fullName evidence="8">Permease of the drug/metabolite transporter (DMT) superfamily</fullName>
    </submittedName>
</protein>
<dbReference type="InterPro" id="IPR000620">
    <property type="entry name" value="EamA_dom"/>
</dbReference>
<feature type="transmembrane region" description="Helical" evidence="6">
    <location>
        <begin position="43"/>
        <end position="62"/>
    </location>
</feature>
<reference evidence="8 9" key="1">
    <citation type="submission" date="2016-10" db="EMBL/GenBank/DDBJ databases">
        <authorList>
            <person name="de Groot N.N."/>
        </authorList>
    </citation>
    <scope>NUCLEOTIDE SEQUENCE [LARGE SCALE GENOMIC DNA]</scope>
    <source>
        <strain evidence="8 9">DSM 27842</strain>
    </source>
</reference>
<dbReference type="GO" id="GO:0016020">
    <property type="term" value="C:membrane"/>
    <property type="evidence" value="ECO:0007669"/>
    <property type="project" value="UniProtKB-SubCell"/>
</dbReference>
<evidence type="ECO:0000256" key="1">
    <source>
        <dbReference type="ARBA" id="ARBA00004141"/>
    </source>
</evidence>
<feature type="transmembrane region" description="Helical" evidence="6">
    <location>
        <begin position="86"/>
        <end position="112"/>
    </location>
</feature>